<evidence type="ECO:0000259" key="6">
    <source>
        <dbReference type="PROSITE" id="PS50850"/>
    </source>
</evidence>
<dbReference type="InterPro" id="IPR020846">
    <property type="entry name" value="MFS_dom"/>
</dbReference>
<organism evidence="7">
    <name type="scientific">Homalodisca liturata</name>
    <dbReference type="NCBI Taxonomy" id="320908"/>
    <lineage>
        <taxon>Eukaryota</taxon>
        <taxon>Metazoa</taxon>
        <taxon>Ecdysozoa</taxon>
        <taxon>Arthropoda</taxon>
        <taxon>Hexapoda</taxon>
        <taxon>Insecta</taxon>
        <taxon>Pterygota</taxon>
        <taxon>Neoptera</taxon>
        <taxon>Paraneoptera</taxon>
        <taxon>Hemiptera</taxon>
        <taxon>Auchenorrhyncha</taxon>
        <taxon>Membracoidea</taxon>
        <taxon>Cicadellidae</taxon>
        <taxon>Cicadellinae</taxon>
        <taxon>Proconiini</taxon>
        <taxon>Homalodisca</taxon>
    </lineage>
</organism>
<evidence type="ECO:0000256" key="5">
    <source>
        <dbReference type="SAM" id="Phobius"/>
    </source>
</evidence>
<dbReference type="SUPFAM" id="SSF103473">
    <property type="entry name" value="MFS general substrate transporter"/>
    <property type="match status" value="1"/>
</dbReference>
<dbReference type="PANTHER" id="PTHR24064">
    <property type="entry name" value="SOLUTE CARRIER FAMILY 22 MEMBER"/>
    <property type="match status" value="1"/>
</dbReference>
<dbReference type="Gene3D" id="1.20.1250.20">
    <property type="entry name" value="MFS general substrate transporter like domains"/>
    <property type="match status" value="1"/>
</dbReference>
<name>A0A1B6JES7_9HEMI</name>
<dbReference type="EMBL" id="GECU01009905">
    <property type="protein sequence ID" value="JAS97801.1"/>
    <property type="molecule type" value="Transcribed_RNA"/>
</dbReference>
<dbReference type="GO" id="GO:0022857">
    <property type="term" value="F:transmembrane transporter activity"/>
    <property type="evidence" value="ECO:0007669"/>
    <property type="project" value="InterPro"/>
</dbReference>
<proteinExistence type="predicted"/>
<feature type="transmembrane region" description="Helical" evidence="5">
    <location>
        <begin position="6"/>
        <end position="24"/>
    </location>
</feature>
<evidence type="ECO:0000256" key="4">
    <source>
        <dbReference type="ARBA" id="ARBA00023136"/>
    </source>
</evidence>
<evidence type="ECO:0000256" key="3">
    <source>
        <dbReference type="ARBA" id="ARBA00022989"/>
    </source>
</evidence>
<keyword evidence="4 5" id="KW-0472">Membrane</keyword>
<comment type="subcellular location">
    <subcellularLocation>
        <location evidence="1">Membrane</location>
        <topology evidence="1">Multi-pass membrane protein</topology>
    </subcellularLocation>
</comment>
<keyword evidence="3 5" id="KW-1133">Transmembrane helix</keyword>
<dbReference type="Pfam" id="PF07690">
    <property type="entry name" value="MFS_1"/>
    <property type="match status" value="1"/>
</dbReference>
<reference evidence="7" key="1">
    <citation type="submission" date="2015-11" db="EMBL/GenBank/DDBJ databases">
        <title>De novo transcriptome assembly of four potential Pierce s Disease insect vectors from Arizona vineyards.</title>
        <authorList>
            <person name="Tassone E.E."/>
        </authorList>
    </citation>
    <scope>NUCLEOTIDE SEQUENCE</scope>
</reference>
<evidence type="ECO:0000256" key="2">
    <source>
        <dbReference type="ARBA" id="ARBA00022692"/>
    </source>
</evidence>
<sequence length="117" mass="12776">MILTVAMLGRFADSAVFAVIILYTSELFPTSNRNTAIGTSVAVSQLGSICAPYVVDVMGRYAWYIPSTLCGCLAVFSALLILLLPETQNKPLMDTIQDLKKAPKRDHVSIRNCCNFS</sequence>
<dbReference type="GO" id="GO:0016020">
    <property type="term" value="C:membrane"/>
    <property type="evidence" value="ECO:0007669"/>
    <property type="project" value="UniProtKB-SubCell"/>
</dbReference>
<protein>
    <recommendedName>
        <fullName evidence="6">Major facilitator superfamily (MFS) profile domain-containing protein</fullName>
    </recommendedName>
</protein>
<dbReference type="InterPro" id="IPR036259">
    <property type="entry name" value="MFS_trans_sf"/>
</dbReference>
<dbReference type="InterPro" id="IPR011701">
    <property type="entry name" value="MFS"/>
</dbReference>
<feature type="transmembrane region" description="Helical" evidence="5">
    <location>
        <begin position="61"/>
        <end position="84"/>
    </location>
</feature>
<accession>A0A1B6JES7</accession>
<evidence type="ECO:0000256" key="1">
    <source>
        <dbReference type="ARBA" id="ARBA00004141"/>
    </source>
</evidence>
<dbReference type="PROSITE" id="PS50850">
    <property type="entry name" value="MFS"/>
    <property type="match status" value="1"/>
</dbReference>
<dbReference type="AlphaFoldDB" id="A0A1B6JES7"/>
<evidence type="ECO:0000313" key="7">
    <source>
        <dbReference type="EMBL" id="JAS97801.1"/>
    </source>
</evidence>
<feature type="domain" description="Major facilitator superfamily (MFS) profile" evidence="6">
    <location>
        <begin position="1"/>
        <end position="117"/>
    </location>
</feature>
<keyword evidence="2 5" id="KW-0812">Transmembrane</keyword>
<gene>
    <name evidence="7" type="ORF">g.12368</name>
</gene>